<name>A0AAX4J0L7_9PEZI</name>
<dbReference type="RefSeq" id="XP_062786217.1">
    <property type="nucleotide sequence ID" value="XM_062930166.1"/>
</dbReference>
<reference evidence="3" key="1">
    <citation type="journal article" date="2023" name="bioRxiv">
        <title>Complete genome of the Medicago anthracnose fungus, Colletotrichum destructivum, reveals a mini-chromosome-like region within a core chromosome.</title>
        <authorList>
            <person name="Lapalu N."/>
            <person name="Simon A."/>
            <person name="Lu A."/>
            <person name="Plaumann P.-L."/>
            <person name="Amselem J."/>
            <person name="Pigne S."/>
            <person name="Auger A."/>
            <person name="Koch C."/>
            <person name="Dallery J.-F."/>
            <person name="O'Connell R.J."/>
        </authorList>
    </citation>
    <scope>NUCLEOTIDE SEQUENCE [LARGE SCALE GENOMIC DNA]</scope>
    <source>
        <strain evidence="3">CBS 520.97</strain>
    </source>
</reference>
<feature type="region of interest" description="Disordered" evidence="1">
    <location>
        <begin position="28"/>
        <end position="48"/>
    </location>
</feature>
<protein>
    <submittedName>
        <fullName evidence="2">Uncharacterized protein</fullName>
    </submittedName>
</protein>
<proteinExistence type="predicted"/>
<evidence type="ECO:0000256" key="1">
    <source>
        <dbReference type="SAM" id="MobiDB-lite"/>
    </source>
</evidence>
<dbReference type="GeneID" id="87950510"/>
<evidence type="ECO:0000313" key="3">
    <source>
        <dbReference type="Proteomes" id="UP001322277"/>
    </source>
</evidence>
<organism evidence="2 3">
    <name type="scientific">Colletotrichum destructivum</name>
    <dbReference type="NCBI Taxonomy" id="34406"/>
    <lineage>
        <taxon>Eukaryota</taxon>
        <taxon>Fungi</taxon>
        <taxon>Dikarya</taxon>
        <taxon>Ascomycota</taxon>
        <taxon>Pezizomycotina</taxon>
        <taxon>Sordariomycetes</taxon>
        <taxon>Hypocreomycetidae</taxon>
        <taxon>Glomerellales</taxon>
        <taxon>Glomerellaceae</taxon>
        <taxon>Colletotrichum</taxon>
        <taxon>Colletotrichum destructivum species complex</taxon>
    </lineage>
</organism>
<dbReference type="Proteomes" id="UP001322277">
    <property type="component" value="Chromosome 9"/>
</dbReference>
<accession>A0AAX4J0L7</accession>
<evidence type="ECO:0000313" key="2">
    <source>
        <dbReference type="EMBL" id="WQF88996.1"/>
    </source>
</evidence>
<gene>
    <name evidence="2" type="ORF">CDEST_14010</name>
</gene>
<dbReference type="KEGG" id="cdet:87950510"/>
<dbReference type="EMBL" id="CP137313">
    <property type="protein sequence ID" value="WQF88996.1"/>
    <property type="molecule type" value="Genomic_DNA"/>
</dbReference>
<keyword evidence="3" id="KW-1185">Reference proteome</keyword>
<dbReference type="AlphaFoldDB" id="A0AAX4J0L7"/>
<sequence>MPCLNNKQTSLALANSPKLQVPWIVSSNQGSERRQPENPPGAFTVNHSTPKQQKLPVITFWCRGNESTFNLILVCVPTGQPKGPWHESAYFTTLCGKSPSSRNAENSVLIELCARCRGYQTTTRVQTSSARLPPVCFSHDVIRRDGLCARGPRRLAHVRRLADANHHLDAKCKSNPARAVRSMSFTQPKGQGCRRASSSPSSFPTSHQICLKLCPA</sequence>